<sequence>MRKMLLAAAFGSLALALASCGGGSSSCTVEAITQKGKDLTEAMTNAMKDPAKAQANAQTWAQKAQELLTKAQAAQSAGGKPTDELCKAYDELIAAVKK</sequence>
<dbReference type="EMBL" id="JBFNQD010000001">
    <property type="protein sequence ID" value="MEW9305092.1"/>
    <property type="molecule type" value="Genomic_DNA"/>
</dbReference>
<keyword evidence="1" id="KW-0732">Signal</keyword>
<comment type="caution">
    <text evidence="2">The sequence shown here is derived from an EMBL/GenBank/DDBJ whole genome shotgun (WGS) entry which is preliminary data.</text>
</comment>
<evidence type="ECO:0000313" key="5">
    <source>
        <dbReference type="Proteomes" id="UP001595190"/>
    </source>
</evidence>
<evidence type="ECO:0000313" key="3">
    <source>
        <dbReference type="EMBL" id="MFC2248166.1"/>
    </source>
</evidence>
<name>A0ABV3PHH9_9HYPH</name>
<dbReference type="RefSeq" id="WP_367623255.1">
    <property type="nucleotide sequence ID" value="NZ_JBFNQD010000001.1"/>
</dbReference>
<evidence type="ECO:0000313" key="4">
    <source>
        <dbReference type="Proteomes" id="UP001555786"/>
    </source>
</evidence>
<dbReference type="Proteomes" id="UP001555786">
    <property type="component" value="Unassembled WGS sequence"/>
</dbReference>
<evidence type="ECO:0000256" key="1">
    <source>
        <dbReference type="SAM" id="SignalP"/>
    </source>
</evidence>
<dbReference type="EMBL" id="JBHGPK010000001">
    <property type="protein sequence ID" value="MFC2248166.1"/>
    <property type="molecule type" value="Genomic_DNA"/>
</dbReference>
<organism evidence="2 4">
    <name type="scientific">Labrys neptuniae</name>
    <dbReference type="NCBI Taxonomy" id="376174"/>
    <lineage>
        <taxon>Bacteria</taxon>
        <taxon>Pseudomonadati</taxon>
        <taxon>Pseudomonadota</taxon>
        <taxon>Alphaproteobacteria</taxon>
        <taxon>Hyphomicrobiales</taxon>
        <taxon>Xanthobacteraceae</taxon>
        <taxon>Labrys</taxon>
    </lineage>
</organism>
<reference evidence="2 4" key="1">
    <citation type="submission" date="2024-07" db="EMBL/GenBank/DDBJ databases">
        <title>Description of Labrys sedimenti sp. nov., isolated from a diclofenac-degrading enrichment culture.</title>
        <authorList>
            <person name="Tancsics A."/>
            <person name="Csepanyi A."/>
        </authorList>
    </citation>
    <scope>NUCLEOTIDE SEQUENCE [LARGE SCALE GENOMIC DNA]</scope>
    <source>
        <strain evidence="2 4">LMG 23578</strain>
    </source>
</reference>
<dbReference type="PROSITE" id="PS51257">
    <property type="entry name" value="PROKAR_LIPOPROTEIN"/>
    <property type="match status" value="1"/>
</dbReference>
<feature type="chain" id="PRO_5045032884" description="Small secreted protein" evidence="1">
    <location>
        <begin position="19"/>
        <end position="98"/>
    </location>
</feature>
<gene>
    <name evidence="2" type="ORF">ABXS05_06070</name>
    <name evidence="3" type="ORF">ACETRX_00930</name>
</gene>
<protein>
    <recommendedName>
        <fullName evidence="6">Small secreted protein</fullName>
    </recommendedName>
</protein>
<accession>A0ABV3PHH9</accession>
<reference evidence="3 5" key="2">
    <citation type="submission" date="2024-09" db="EMBL/GenBank/DDBJ databases">
        <title>Description of Labrys sedimenti sp. nov., isolated from a diclofenac-degrading enrichment culture, and genome-based reclassification of Labrys portucalensis as a later heterotypic synonym of Labrys neptuniae.</title>
        <authorList>
            <person name="Tancsics A."/>
            <person name="Csepanyi A."/>
        </authorList>
    </citation>
    <scope>NUCLEOTIDE SEQUENCE [LARGE SCALE GENOMIC DNA]</scope>
    <source>
        <strain evidence="3 5">LMG 23412</strain>
    </source>
</reference>
<keyword evidence="4" id="KW-1185">Reference proteome</keyword>
<proteinExistence type="predicted"/>
<evidence type="ECO:0008006" key="6">
    <source>
        <dbReference type="Google" id="ProtNLM"/>
    </source>
</evidence>
<evidence type="ECO:0000313" key="2">
    <source>
        <dbReference type="EMBL" id="MEW9305092.1"/>
    </source>
</evidence>
<feature type="signal peptide" evidence="1">
    <location>
        <begin position="1"/>
        <end position="18"/>
    </location>
</feature>
<dbReference type="Proteomes" id="UP001595190">
    <property type="component" value="Unassembled WGS sequence"/>
</dbReference>